<keyword evidence="2" id="KW-1185">Reference proteome</keyword>
<evidence type="ECO:0000313" key="3">
    <source>
        <dbReference type="RefSeq" id="XP_026492611.2"/>
    </source>
</evidence>
<evidence type="ECO:0000313" key="2">
    <source>
        <dbReference type="Proteomes" id="UP001652626"/>
    </source>
</evidence>
<sequence length="787" mass="89284">MKKVLFVLFCAIFTCSEEVVQSSIPSHLLECYRGETPFLGAPKRLDVFLSLLRRLELNTKLDMRLFSAALLRSLRLDGIELFPNLIETEFVLPYRASAFQFHRYKLLMELFLPSQSDLINVDESLNSIEKCLLHKMISSTVQPWERGDENVVCPLSVQHRHMQQSANRLYSRCPIEDGVIQTEWGTVSPGTIIAAIASSLQIQRVSIKDILNANIFRTEISQSLLDSAMEDWNTKTEAFEVDDMDAETNIDISNIWAATLAGDLAEVVVNQGPRVGASSHNIIIGSSNRWNDTILPRDYHLFPQNGTSRIWHFTDAEILAGIDGLILANYLPTWVSQRRSLRLSQVIEMYYSNEGVSFEPSVRACNRLALFSKINSSQLFTEASRFAQILSLQQITVYINKDVMERITEAAVTAFMSYVPTVVRQNHKECKKSFSVPTIDLIVATDSSWKGYEVEQFMSWIGGALELESQRSTIALVHGNTGQWIVPPADNLTCFYSTIANNTIQWPNRLNLPNVISRIIQHSRNQTLQGISDRISAGRSTVVLVISPTDRQATDEIERSRTLMASLRRSFFDTYFAYVAQDIRDFQNINNEYLDYSELFLTVDSISILHVISKVDSDLVKSNIPSKIVGAQCQVNGTEFYQTAYEDYVLPGREQSYRIHPFYLQKQSDIHVQFRNDGQGKILVCQWRGADDSHLCHTINEREVYTFNITNPCPSPEFCLPAHFAVSALTTQNLCAHNECRLPHQVGYYIQHSGFRCLSLLGSAKKMSPLWKVHLALSLVISLSYYV</sequence>
<dbReference type="AlphaFoldDB" id="A0A8B8I8V7"/>
<proteinExistence type="predicted"/>
<keyword evidence="1" id="KW-0732">Signal</keyword>
<gene>
    <name evidence="3" type="primary">LOC113398205</name>
</gene>
<evidence type="ECO:0000256" key="1">
    <source>
        <dbReference type="SAM" id="SignalP"/>
    </source>
</evidence>
<accession>A0A8B8I8V7</accession>
<dbReference type="OrthoDB" id="549017at2759"/>
<reference evidence="3" key="2">
    <citation type="submission" date="2025-08" db="UniProtKB">
        <authorList>
            <consortium name="RefSeq"/>
        </authorList>
    </citation>
    <scope>IDENTIFICATION</scope>
    <source>
        <tissue evidence="3">Whole body</tissue>
    </source>
</reference>
<dbReference type="RefSeq" id="XP_026492611.2">
    <property type="nucleotide sequence ID" value="XM_026636826.2"/>
</dbReference>
<feature type="chain" id="PRO_5045944613" evidence="1">
    <location>
        <begin position="17"/>
        <end position="787"/>
    </location>
</feature>
<feature type="signal peptide" evidence="1">
    <location>
        <begin position="1"/>
        <end position="16"/>
    </location>
</feature>
<organism evidence="2 3">
    <name type="scientific">Vanessa tameamea</name>
    <name type="common">Kamehameha butterfly</name>
    <dbReference type="NCBI Taxonomy" id="334116"/>
    <lineage>
        <taxon>Eukaryota</taxon>
        <taxon>Metazoa</taxon>
        <taxon>Ecdysozoa</taxon>
        <taxon>Arthropoda</taxon>
        <taxon>Hexapoda</taxon>
        <taxon>Insecta</taxon>
        <taxon>Pterygota</taxon>
        <taxon>Neoptera</taxon>
        <taxon>Endopterygota</taxon>
        <taxon>Lepidoptera</taxon>
        <taxon>Glossata</taxon>
        <taxon>Ditrysia</taxon>
        <taxon>Papilionoidea</taxon>
        <taxon>Nymphalidae</taxon>
        <taxon>Nymphalinae</taxon>
        <taxon>Vanessa</taxon>
    </lineage>
</organism>
<protein>
    <submittedName>
        <fullName evidence="3">Uncharacterized protein LOC113398205</fullName>
    </submittedName>
</protein>
<name>A0A8B8I8V7_VANTA</name>
<dbReference type="OMA" id="NYLNETW"/>
<reference evidence="2" key="1">
    <citation type="submission" date="2025-05" db="UniProtKB">
        <authorList>
            <consortium name="RefSeq"/>
        </authorList>
    </citation>
    <scope>NUCLEOTIDE SEQUENCE [LARGE SCALE GENOMIC DNA]</scope>
</reference>
<dbReference type="Proteomes" id="UP001652626">
    <property type="component" value="Chromosome 2"/>
</dbReference>
<dbReference type="GeneID" id="113398205"/>